<dbReference type="InterPro" id="IPR000999">
    <property type="entry name" value="RNase_III_dom"/>
</dbReference>
<gene>
    <name evidence="4" type="primary">mrnC</name>
    <name evidence="6" type="ORF">SAMN04487861_10386</name>
</gene>
<dbReference type="PANTHER" id="PTHR34276:SF1">
    <property type="entry name" value="MINI-RIBONUCLEASE 3"/>
    <property type="match status" value="1"/>
</dbReference>
<dbReference type="InterPro" id="IPR008226">
    <property type="entry name" value="Mini3_fam"/>
</dbReference>
<comment type="subunit">
    <text evidence="4">Homodimer.</text>
</comment>
<feature type="domain" description="RNase III" evidence="5">
    <location>
        <begin position="38"/>
        <end position="134"/>
    </location>
</feature>
<evidence type="ECO:0000256" key="1">
    <source>
        <dbReference type="ARBA" id="ARBA00022722"/>
    </source>
</evidence>
<evidence type="ECO:0000256" key="3">
    <source>
        <dbReference type="ARBA" id="ARBA00022801"/>
    </source>
</evidence>
<evidence type="ECO:0000256" key="2">
    <source>
        <dbReference type="ARBA" id="ARBA00022759"/>
    </source>
</evidence>
<reference evidence="6 7" key="1">
    <citation type="submission" date="2016-10" db="EMBL/GenBank/DDBJ databases">
        <authorList>
            <person name="de Groot N.N."/>
        </authorList>
    </citation>
    <scope>NUCLEOTIDE SEQUENCE [LARGE SCALE GENOMIC DNA]</scope>
    <source>
        <strain evidence="6 7">Z108</strain>
    </source>
</reference>
<dbReference type="Gene3D" id="1.10.1520.10">
    <property type="entry name" value="Ribonuclease III domain"/>
    <property type="match status" value="1"/>
</dbReference>
<evidence type="ECO:0000313" key="7">
    <source>
        <dbReference type="Proteomes" id="UP000183639"/>
    </source>
</evidence>
<evidence type="ECO:0000259" key="5">
    <source>
        <dbReference type="Pfam" id="PF00636"/>
    </source>
</evidence>
<comment type="function">
    <text evidence="4">Involved in correct processing of both the 5' and 3' ends of 23S rRNA precursor. Processes 30S rRNA precursor transcript even in absence of ribonuclease 3 (Rnc); Rnc processes 30S rRNA into smaller rRNA precursors.</text>
</comment>
<dbReference type="GO" id="GO:0004525">
    <property type="term" value="F:ribonuclease III activity"/>
    <property type="evidence" value="ECO:0007669"/>
    <property type="project" value="InterPro"/>
</dbReference>
<dbReference type="Proteomes" id="UP000183639">
    <property type="component" value="Unassembled WGS sequence"/>
</dbReference>
<dbReference type="GO" id="GO:0005737">
    <property type="term" value="C:cytoplasm"/>
    <property type="evidence" value="ECO:0007669"/>
    <property type="project" value="UniProtKB-SubCell"/>
</dbReference>
<dbReference type="OrthoDB" id="46571at2"/>
<dbReference type="RefSeq" id="WP_075442152.1">
    <property type="nucleotide sequence ID" value="NZ_FOQK01000003.1"/>
</dbReference>
<sequence length="162" mass="18551">MKFEHFQKLVDMMFEPDGDGGILQRYSDVDVKQLNPLVLAYVGDAYFHLYVRTRLLSYEQCKVQALHSFSAQIVSAVWQAKAYRGIEAMLTEEEKGIYRRGRNAKSHAPRSASVAEYHASTGFEALLGSLYLSEQNERLYELAEASFQVISKAMMKEIRSKR</sequence>
<protein>
    <recommendedName>
        <fullName evidence="4">Mini-ribonuclease 3</fullName>
        <shortName evidence="4">Mini-3</shortName>
        <shortName evidence="4">Mini-RNase 3</shortName>
        <ecNumber evidence="4">3.1.26.-</ecNumber>
    </recommendedName>
    <alternativeName>
        <fullName evidence="4">Mini-RNase III</fullName>
        <shortName evidence="4">Mini-III</shortName>
    </alternativeName>
</protein>
<comment type="cofactor">
    <cofactor evidence="4">
        <name>Mg(2+)</name>
        <dbReference type="ChEBI" id="CHEBI:18420"/>
    </cofactor>
</comment>
<keyword evidence="4" id="KW-0460">Magnesium</keyword>
<evidence type="ECO:0000256" key="4">
    <source>
        <dbReference type="HAMAP-Rule" id="MF_01468"/>
    </source>
</evidence>
<dbReference type="Pfam" id="PF00636">
    <property type="entry name" value="Ribonuclease_3"/>
    <property type="match status" value="1"/>
</dbReference>
<comment type="similarity">
    <text evidence="4">Belongs to the MrnC RNase family.</text>
</comment>
<keyword evidence="4" id="KW-0699">rRNA-binding</keyword>
<keyword evidence="1 4" id="KW-0540">Nuclease</keyword>
<dbReference type="EC" id="3.1.26.-" evidence="4"/>
<evidence type="ECO:0000313" key="6">
    <source>
        <dbReference type="EMBL" id="SFH72865.1"/>
    </source>
</evidence>
<dbReference type="HAMAP" id="MF_01468">
    <property type="entry name" value="RNase_Mini_III"/>
    <property type="match status" value="1"/>
</dbReference>
<dbReference type="SUPFAM" id="SSF69065">
    <property type="entry name" value="RNase III domain-like"/>
    <property type="match status" value="1"/>
</dbReference>
<keyword evidence="4" id="KW-0963">Cytoplasm</keyword>
<proteinExistence type="inferred from homology"/>
<keyword evidence="4" id="KW-0694">RNA-binding</keyword>
<organism evidence="6 7">
    <name type="scientific">Selenomonas ruminantium</name>
    <dbReference type="NCBI Taxonomy" id="971"/>
    <lineage>
        <taxon>Bacteria</taxon>
        <taxon>Bacillati</taxon>
        <taxon>Bacillota</taxon>
        <taxon>Negativicutes</taxon>
        <taxon>Selenomonadales</taxon>
        <taxon>Selenomonadaceae</taxon>
        <taxon>Selenomonas</taxon>
    </lineage>
</organism>
<dbReference type="EMBL" id="FOQK01000003">
    <property type="protein sequence ID" value="SFH72865.1"/>
    <property type="molecule type" value="Genomic_DNA"/>
</dbReference>
<comment type="subcellular location">
    <subcellularLocation>
        <location evidence="4">Cytoplasm</location>
    </subcellularLocation>
</comment>
<dbReference type="InterPro" id="IPR036389">
    <property type="entry name" value="RNase_III_sf"/>
</dbReference>
<keyword evidence="4" id="KW-0698">rRNA processing</keyword>
<keyword evidence="4" id="KW-0690">Ribosome biogenesis</keyword>
<keyword evidence="2 4" id="KW-0255">Endonuclease</keyword>
<name>A0A1I3CEB5_SELRU</name>
<accession>A0A1I3CEB5</accession>
<feature type="active site" evidence="4">
    <location>
        <position position="44"/>
    </location>
</feature>
<dbReference type="GO" id="GO:0006364">
    <property type="term" value="P:rRNA processing"/>
    <property type="evidence" value="ECO:0007669"/>
    <property type="project" value="UniProtKB-UniRule"/>
</dbReference>
<keyword evidence="3 4" id="KW-0378">Hydrolase</keyword>
<dbReference type="GO" id="GO:0019843">
    <property type="term" value="F:rRNA binding"/>
    <property type="evidence" value="ECO:0007669"/>
    <property type="project" value="UniProtKB-UniRule"/>
</dbReference>
<dbReference type="PANTHER" id="PTHR34276">
    <property type="entry name" value="MINI-RIBONUCLEASE 3"/>
    <property type="match status" value="1"/>
</dbReference>
<dbReference type="AlphaFoldDB" id="A0A1I3CEB5"/>